<dbReference type="InterPro" id="IPR059065">
    <property type="entry name" value="Ig_Tag1-like_4th"/>
</dbReference>
<dbReference type="Proteomes" id="UP000019487">
    <property type="component" value="Unassembled WGS sequence"/>
</dbReference>
<dbReference type="InterPro" id="IPR046368">
    <property type="entry name" value="Tag1"/>
</dbReference>
<sequence>MSDNAGSPLQQRPSSKHSRLSVDSNHSGDSHESSPLLAHSDDTPRYDGEEPDDEDNRIVSPAAASLRSIHDRDSAKSANEGGLRWPTIVAVATLFLVGIAILICAFFAPAIVQEYAKEALVIEPTNLAIDSFTVDGVTARIQMNFKMDASRVKNNAVRNIGRFGTWVAKEVESEASSVEVYLPEYDNLLIGTAVLPKVVVNIRNGVITPIDFLTDLKPGSVDGLRQVANDWLEGRLGQLRVLGKADVTLKSGLLPLGSQSISEAMVFEGQSLYRSFASLCMQTFGRERSHHFLDSSKRKFVTSKRVANPIPPIGNDIPAIPKYNITRLNFKEVPLSTDGRRGMAAEVSLSLVNGYPIRLSIPPLGFDILVSNCAANEPYIHLADAATGNIMIEPYSDVSLDVAGIIRDLPKSLLQTCPNSHSSPLDSLLSDYIHGNNTTIFVRGSNVPSPTTPDWITQIISSVTVPVPFPGHTFDQLIKNFSLTNTDFALPGPFAEPGTPESNPRISGDIMVLAALPKEMNFSLEVSKVRATADVFYKGDKLGVLNLRKWQAARSIRVNDGGDASLKIESHIKNAPLEITDEDVFSDLVADYYLGGKAISLKIEALVEVEVSTVLGDFIIKDLPAEGVVPLKPISTGGDFHQLNLKVGDLKVINTGPTSINLQANINFTNPTEYTAQIPYINIHILNNGSVIGAATVRDMQVSQGNNTNIIVEATWDPVNFGGEKGHEIGRELISQYVSGFNTTLTLETHEGSFPCQPKLGKALSKFSVTMPTPRLSTPGTDKDKGSDDAKPHFIDDATFHLFSSTAQFTLLSPLQYSTVYIESIDAQAIYNHTEPVGRIVYDYPFAVPPGASESPRLPVDWSLDSVGYDAVERALGGTLKLDAKGTIGLRLGQWTESIRYFGSGIGAHIRL</sequence>
<name>W9CM81_SCLBF</name>
<organism evidence="6 7">
    <name type="scientific">Sclerotinia borealis (strain F-4128)</name>
    <dbReference type="NCBI Taxonomy" id="1432307"/>
    <lineage>
        <taxon>Eukaryota</taxon>
        <taxon>Fungi</taxon>
        <taxon>Dikarya</taxon>
        <taxon>Ascomycota</taxon>
        <taxon>Pezizomycotina</taxon>
        <taxon>Leotiomycetes</taxon>
        <taxon>Helotiales</taxon>
        <taxon>Sclerotiniaceae</taxon>
        <taxon>Sclerotinia</taxon>
    </lineage>
</organism>
<evidence type="ECO:0000256" key="1">
    <source>
        <dbReference type="SAM" id="MobiDB-lite"/>
    </source>
</evidence>
<feature type="domain" description="Tag1-like fifth Ig-like" evidence="5">
    <location>
        <begin position="788"/>
        <end position="899"/>
    </location>
</feature>
<evidence type="ECO:0000259" key="5">
    <source>
        <dbReference type="Pfam" id="PF26153"/>
    </source>
</evidence>
<feature type="domain" description="Tag1-like fourth Ig-like" evidence="4">
    <location>
        <begin position="647"/>
        <end position="759"/>
    </location>
</feature>
<evidence type="ECO:0000313" key="7">
    <source>
        <dbReference type="Proteomes" id="UP000019487"/>
    </source>
</evidence>
<dbReference type="HOGENOM" id="CLU_006918_0_0_1"/>
<keyword evidence="2" id="KW-0812">Transmembrane</keyword>
<feature type="region of interest" description="Disordered" evidence="1">
    <location>
        <begin position="1"/>
        <end position="79"/>
    </location>
</feature>
<keyword evidence="2" id="KW-1133">Transmembrane helix</keyword>
<dbReference type="Pfam" id="PF26153">
    <property type="entry name" value="LEA-2L_5"/>
    <property type="match status" value="1"/>
</dbReference>
<evidence type="ECO:0000259" key="4">
    <source>
        <dbReference type="Pfam" id="PF26150"/>
    </source>
</evidence>
<dbReference type="InterPro" id="IPR059066">
    <property type="entry name" value="Ig_Tag1-like_5th"/>
</dbReference>
<feature type="compositionally biased region" description="Basic and acidic residues" evidence="1">
    <location>
        <begin position="39"/>
        <end position="48"/>
    </location>
</feature>
<evidence type="ECO:0000313" key="6">
    <source>
        <dbReference type="EMBL" id="ESZ97143.1"/>
    </source>
</evidence>
<proteinExistence type="predicted"/>
<dbReference type="GO" id="GO:0000329">
    <property type="term" value="C:fungal-type vacuole membrane"/>
    <property type="evidence" value="ECO:0007669"/>
    <property type="project" value="InterPro"/>
</dbReference>
<protein>
    <recommendedName>
        <fullName evidence="8">Pre-rRNA processing protein</fullName>
    </recommendedName>
</protein>
<dbReference type="EMBL" id="AYSA01000101">
    <property type="protein sequence ID" value="ESZ97143.1"/>
    <property type="molecule type" value="Genomic_DNA"/>
</dbReference>
<keyword evidence="7" id="KW-1185">Reference proteome</keyword>
<evidence type="ECO:0008006" key="8">
    <source>
        <dbReference type="Google" id="ProtNLM"/>
    </source>
</evidence>
<keyword evidence="2" id="KW-0472">Membrane</keyword>
<dbReference type="Pfam" id="PF26174">
    <property type="entry name" value="LEA-2_1"/>
    <property type="match status" value="1"/>
</dbReference>
<feature type="domain" description="Tag1 C-terminal" evidence="3">
    <location>
        <begin position="520"/>
        <end position="631"/>
    </location>
</feature>
<reference evidence="6 7" key="1">
    <citation type="journal article" date="2014" name="Genome Announc.">
        <title>Draft genome sequence of Sclerotinia borealis, a psychrophilic plant pathogenic fungus.</title>
        <authorList>
            <person name="Mardanov A.V."/>
            <person name="Beletsky A.V."/>
            <person name="Kadnikov V.V."/>
            <person name="Ignatov A.N."/>
            <person name="Ravin N.V."/>
        </authorList>
    </citation>
    <scope>NUCLEOTIDE SEQUENCE [LARGE SCALE GENOMIC DNA]</scope>
    <source>
        <strain evidence="7">F-4157</strain>
    </source>
</reference>
<dbReference type="Pfam" id="PF26150">
    <property type="entry name" value="LEA-2_4"/>
    <property type="match status" value="1"/>
</dbReference>
<dbReference type="Pfam" id="PF22786">
    <property type="entry name" value="Tag1_C"/>
    <property type="match status" value="1"/>
</dbReference>
<dbReference type="InterPro" id="IPR055011">
    <property type="entry name" value="Tag1_C"/>
</dbReference>
<feature type="compositionally biased region" description="Polar residues" evidence="1">
    <location>
        <begin position="1"/>
        <end position="13"/>
    </location>
</feature>
<feature type="transmembrane region" description="Helical" evidence="2">
    <location>
        <begin position="85"/>
        <end position="108"/>
    </location>
</feature>
<dbReference type="PANTHER" id="PTHR35895:SF3">
    <property type="entry name" value="PRE-RRNA PROCESSING PROTEIN"/>
    <property type="match status" value="1"/>
</dbReference>
<dbReference type="AlphaFoldDB" id="W9CM81"/>
<accession>W9CM81</accession>
<comment type="caution">
    <text evidence="6">The sequence shown here is derived from an EMBL/GenBank/DDBJ whole genome shotgun (WGS) entry which is preliminary data.</text>
</comment>
<dbReference type="OrthoDB" id="5596576at2759"/>
<evidence type="ECO:0000256" key="2">
    <source>
        <dbReference type="SAM" id="Phobius"/>
    </source>
</evidence>
<gene>
    <name evidence="6" type="ORF">SBOR_2501</name>
</gene>
<evidence type="ECO:0000259" key="3">
    <source>
        <dbReference type="Pfam" id="PF22786"/>
    </source>
</evidence>
<dbReference type="PANTHER" id="PTHR35895">
    <property type="entry name" value="CHROMOSOME 16, WHOLE GENOME SHOTGUN SEQUENCE"/>
    <property type="match status" value="1"/>
</dbReference>